<keyword evidence="2" id="KW-0732">Signal</keyword>
<organism evidence="3">
    <name type="scientific">Chromera velia CCMP2878</name>
    <dbReference type="NCBI Taxonomy" id="1169474"/>
    <lineage>
        <taxon>Eukaryota</taxon>
        <taxon>Sar</taxon>
        <taxon>Alveolata</taxon>
        <taxon>Colpodellida</taxon>
        <taxon>Chromeraceae</taxon>
        <taxon>Chromera</taxon>
    </lineage>
</organism>
<evidence type="ECO:0000256" key="2">
    <source>
        <dbReference type="SAM" id="SignalP"/>
    </source>
</evidence>
<dbReference type="PhylomeDB" id="A0A0K6S6E6"/>
<dbReference type="EMBL" id="CDMZ01000392">
    <property type="protein sequence ID" value="CUC09215.1"/>
    <property type="molecule type" value="Genomic_DNA"/>
</dbReference>
<feature type="compositionally biased region" description="Basic and acidic residues" evidence="1">
    <location>
        <begin position="58"/>
        <end position="72"/>
    </location>
</feature>
<protein>
    <submittedName>
        <fullName evidence="3">Uncharacterized protein</fullName>
    </submittedName>
</protein>
<accession>A0A0K6S6E6</accession>
<feature type="chain" id="PRO_5005508360" evidence="2">
    <location>
        <begin position="18"/>
        <end position="348"/>
    </location>
</feature>
<name>A0A0K6S6E6_9ALVE</name>
<feature type="region of interest" description="Disordered" evidence="1">
    <location>
        <begin position="38"/>
        <end position="162"/>
    </location>
</feature>
<feature type="compositionally biased region" description="Basic and acidic residues" evidence="1">
    <location>
        <begin position="93"/>
        <end position="102"/>
    </location>
</feature>
<sequence length="348" mass="37376">MVFLLFFLWCPSFFSSAFHILGKRPAAFILKKELPSHLGSRNSVTSTERAHHTRFSRLFRETQGRRGRKTETETATPIAVAGEKGKPKTGAGRRVDAQDSKRGKSKTKAASSTRRREESKQKRVVCGDSRKETTMETVEPSAHRTAAGGSRRKGSVTPVSANHFTRPFASSRWPWRRKWGQGPQKKEKGGVATAIKNETEEGVEQLAEGGHSVSTEKNGMSAKTVGTALCVNMEETRQIVKSAAEGLFASMGVCDTDARSAVGGRSVFIRGFGICAKTVGGVPFAFTRRFGLDAFSVGGAKFASTAVAAMCVYSVEGVVFVSTRDGDGCVENVVALGFVFMGSAVSSA</sequence>
<feature type="signal peptide" evidence="2">
    <location>
        <begin position="1"/>
        <end position="17"/>
    </location>
</feature>
<proteinExistence type="predicted"/>
<evidence type="ECO:0000256" key="1">
    <source>
        <dbReference type="SAM" id="MobiDB-lite"/>
    </source>
</evidence>
<evidence type="ECO:0000313" key="3">
    <source>
        <dbReference type="EMBL" id="CUC09215.1"/>
    </source>
</evidence>
<gene>
    <name evidence="3" type="ORF">Cvel_17164.t2.CR2</name>
</gene>
<dbReference type="AlphaFoldDB" id="A0A0K6S6E6"/>
<reference evidence="3" key="1">
    <citation type="submission" date="2014-11" db="EMBL/GenBank/DDBJ databases">
        <title>Molecular phylogeny of cliff fern family Woodsiaceae with morphological implications.</title>
        <authorList>
            <person name="Shao Y.-Z."/>
            <person name="Wei R."/>
            <person name="Zhang X.-C."/>
        </authorList>
    </citation>
    <scope>NUCLEOTIDE SEQUENCE</scope>
</reference>
<dbReference type="VEuPathDB" id="CryptoDB:Cvel_17164"/>